<dbReference type="Proteomes" id="UP000076023">
    <property type="component" value="Unassembled WGS sequence"/>
</dbReference>
<gene>
    <name evidence="2" type="ORF">TSACC_21722</name>
</gene>
<evidence type="ECO:0000313" key="3">
    <source>
        <dbReference type="Proteomes" id="UP000076023"/>
    </source>
</evidence>
<reference evidence="3" key="1">
    <citation type="journal article" date="2017" name="Genome Announc.">
        <title>Draft Genome Sequence of Terrimicrobium sacchariphilum NM-5T, a Facultative Anaerobic Soil Bacterium of the Class Spartobacteria.</title>
        <authorList>
            <person name="Qiu Y.L."/>
            <person name="Tourlousse D.M."/>
            <person name="Matsuura N."/>
            <person name="Ohashi A."/>
            <person name="Sekiguchi Y."/>
        </authorList>
    </citation>
    <scope>NUCLEOTIDE SEQUENCE [LARGE SCALE GENOMIC DNA]</scope>
    <source>
        <strain evidence="3">NM-5</strain>
    </source>
</reference>
<keyword evidence="1" id="KW-0472">Membrane</keyword>
<organism evidence="2 3">
    <name type="scientific">Terrimicrobium sacchariphilum</name>
    <dbReference type="NCBI Taxonomy" id="690879"/>
    <lineage>
        <taxon>Bacteria</taxon>
        <taxon>Pseudomonadati</taxon>
        <taxon>Verrucomicrobiota</taxon>
        <taxon>Terrimicrobiia</taxon>
        <taxon>Terrimicrobiales</taxon>
        <taxon>Terrimicrobiaceae</taxon>
        <taxon>Terrimicrobium</taxon>
    </lineage>
</organism>
<feature type="transmembrane region" description="Helical" evidence="1">
    <location>
        <begin position="12"/>
        <end position="34"/>
    </location>
</feature>
<dbReference type="InParanoid" id="A0A146G6C7"/>
<comment type="caution">
    <text evidence="2">The sequence shown here is derived from an EMBL/GenBank/DDBJ whole genome shotgun (WGS) entry which is preliminary data.</text>
</comment>
<protein>
    <submittedName>
        <fullName evidence="2">Uncharacterized protein</fullName>
    </submittedName>
</protein>
<keyword evidence="1" id="KW-0812">Transmembrane</keyword>
<dbReference type="EMBL" id="BDCO01000002">
    <property type="protein sequence ID" value="GAT33309.1"/>
    <property type="molecule type" value="Genomic_DNA"/>
</dbReference>
<dbReference type="AlphaFoldDB" id="A0A146G6C7"/>
<keyword evidence="1" id="KW-1133">Transmembrane helix</keyword>
<keyword evidence="3" id="KW-1185">Reference proteome</keyword>
<evidence type="ECO:0000313" key="2">
    <source>
        <dbReference type="EMBL" id="GAT33309.1"/>
    </source>
</evidence>
<evidence type="ECO:0000256" key="1">
    <source>
        <dbReference type="SAM" id="Phobius"/>
    </source>
</evidence>
<proteinExistence type="predicted"/>
<accession>A0A146G6C7</accession>
<sequence>MNPELTSLLGSWCTIASVGLGLLAGFFTAIALFFTTQDSKNKERAMERDKMESRQVVAKLQKENSDNLVRYKELQQRVSWREITKEQDKILRSALAETRGTLNFVLVGNDPESQMYTYYLQQCFENWEIGANGFTLPNMIFVGMAITGDNPQMVSTVREAFSKAGIPFSEQGPVFRGGAAMLMTGTSLPNPDVTIYMGIKPR</sequence>
<name>A0A146G6C7_TERSA</name>
<dbReference type="RefSeq" id="WP_075079061.1">
    <property type="nucleotide sequence ID" value="NZ_BDCO01000002.1"/>
</dbReference>